<accession>A0A418SCI5</accession>
<dbReference type="RefSeq" id="WP_119840593.1">
    <property type="nucleotide sequence ID" value="NZ_CP060436.1"/>
</dbReference>
<feature type="binding site" evidence="3">
    <location>
        <begin position="108"/>
        <end position="111"/>
    </location>
    <ligand>
        <name>substrate</name>
    </ligand>
</feature>
<evidence type="ECO:0000256" key="4">
    <source>
        <dbReference type="SAM" id="MobiDB-lite"/>
    </source>
</evidence>
<comment type="subunit">
    <text evidence="3">Homodimer.</text>
</comment>
<feature type="region of interest" description="Disordered" evidence="4">
    <location>
        <begin position="1"/>
        <end position="24"/>
    </location>
</feature>
<dbReference type="KEGG" id="palw:PSAL_002320"/>
<reference evidence="5 6" key="1">
    <citation type="submission" date="2020-08" db="EMBL/GenBank/DDBJ databases">
        <title>Genome sequence of Rhodobacteraceae bacterium Lw-13e.</title>
        <authorList>
            <person name="Poehlein A."/>
            <person name="Wolter L."/>
            <person name="Daniel R."/>
            <person name="Brinkhoff T."/>
        </authorList>
    </citation>
    <scope>NUCLEOTIDE SEQUENCE [LARGE SCALE GENOMIC DNA]</scope>
    <source>
        <strain evidence="5 6">Lw-13e</strain>
    </source>
</reference>
<dbReference type="GO" id="GO:0009052">
    <property type="term" value="P:pentose-phosphate shunt, non-oxidative branch"/>
    <property type="evidence" value="ECO:0007669"/>
    <property type="project" value="UniProtKB-UniRule"/>
</dbReference>
<organism evidence="5 6">
    <name type="scientific">Pseudooceanicola algae</name>
    <dbReference type="NCBI Taxonomy" id="1537215"/>
    <lineage>
        <taxon>Bacteria</taxon>
        <taxon>Pseudomonadati</taxon>
        <taxon>Pseudomonadota</taxon>
        <taxon>Alphaproteobacteria</taxon>
        <taxon>Rhodobacterales</taxon>
        <taxon>Paracoccaceae</taxon>
        <taxon>Pseudooceanicola</taxon>
    </lineage>
</organism>
<dbReference type="NCBIfam" id="TIGR00021">
    <property type="entry name" value="rpiA"/>
    <property type="match status" value="1"/>
</dbReference>
<protein>
    <recommendedName>
        <fullName evidence="3">Ribose-5-phosphate isomerase A</fullName>
        <ecNumber evidence="3">5.3.1.6</ecNumber>
    </recommendedName>
    <alternativeName>
        <fullName evidence="3">Phosphoriboisomerase A</fullName>
        <shortName evidence="3">PRI</shortName>
    </alternativeName>
</protein>
<comment type="catalytic activity">
    <reaction evidence="1 3">
        <text>aldehydo-D-ribose 5-phosphate = D-ribulose 5-phosphate</text>
        <dbReference type="Rhea" id="RHEA:14657"/>
        <dbReference type="ChEBI" id="CHEBI:58121"/>
        <dbReference type="ChEBI" id="CHEBI:58273"/>
        <dbReference type="EC" id="5.3.1.6"/>
    </reaction>
</comment>
<dbReference type="EC" id="5.3.1.6" evidence="3"/>
<feature type="compositionally biased region" description="Low complexity" evidence="4">
    <location>
        <begin position="1"/>
        <end position="23"/>
    </location>
</feature>
<feature type="active site" description="Proton acceptor" evidence="3">
    <location>
        <position position="130"/>
    </location>
</feature>
<evidence type="ECO:0000256" key="3">
    <source>
        <dbReference type="HAMAP-Rule" id="MF_00170"/>
    </source>
</evidence>
<name>A0A418SCI5_9RHOB</name>
<dbReference type="Gene3D" id="3.40.50.1360">
    <property type="match status" value="1"/>
</dbReference>
<keyword evidence="2 3" id="KW-0413">Isomerase</keyword>
<evidence type="ECO:0000313" key="6">
    <source>
        <dbReference type="Proteomes" id="UP000283786"/>
    </source>
</evidence>
<dbReference type="SUPFAM" id="SSF75445">
    <property type="entry name" value="D-ribose-5-phosphate isomerase (RpiA), lid domain"/>
    <property type="match status" value="1"/>
</dbReference>
<comment type="function">
    <text evidence="3">Catalyzes the reversible conversion of ribose-5-phosphate to ribulose 5-phosphate.</text>
</comment>
<dbReference type="Proteomes" id="UP000283786">
    <property type="component" value="Chromosome"/>
</dbReference>
<dbReference type="OrthoDB" id="5870696at2"/>
<dbReference type="PANTHER" id="PTHR11934:SF0">
    <property type="entry name" value="RIBOSE-5-PHOSPHATE ISOMERASE"/>
    <property type="match status" value="1"/>
</dbReference>
<sequence length="277" mass="29258">MSQEPSPATQTATPATPNGAPDALGAADRAKFAASWRSVGFVEDGMKVGLGTGSTAAWMVKCLGLRVRREGLKIVGVPTSSRTAALAREVGIEVTSLDQAGWLDLTIDGADEFDPAFRLIKGGGGAHLREKIVAAASDRMVVIADPDKDVATLGAFPLPVEVIPFGMDATRRLVERALADLDVDQRRTVFRPAGEGLFVTDEGNHTLDLHLGRIGDPEALSQALNAIPGVVENGLFMDICDAVVIGREDGHVVTRHKQGATEETHLDFAAELALFDA</sequence>
<evidence type="ECO:0000313" key="5">
    <source>
        <dbReference type="EMBL" id="QPM89023.1"/>
    </source>
</evidence>
<feature type="binding site" evidence="3">
    <location>
        <position position="148"/>
    </location>
    <ligand>
        <name>substrate</name>
    </ligand>
</feature>
<dbReference type="NCBIfam" id="NF001924">
    <property type="entry name" value="PRK00702.1"/>
    <property type="match status" value="1"/>
</dbReference>
<dbReference type="UniPathway" id="UPA00115">
    <property type="reaction ID" value="UER00412"/>
</dbReference>
<proteinExistence type="inferred from homology"/>
<dbReference type="EMBL" id="CP060436">
    <property type="protein sequence ID" value="QPM89023.1"/>
    <property type="molecule type" value="Genomic_DNA"/>
</dbReference>
<gene>
    <name evidence="3 5" type="primary">rpiA</name>
    <name evidence="5" type="ORF">PSAL_002320</name>
</gene>
<feature type="binding site" evidence="3">
    <location>
        <begin position="52"/>
        <end position="55"/>
    </location>
    <ligand>
        <name>substrate</name>
    </ligand>
</feature>
<dbReference type="HAMAP" id="MF_00170">
    <property type="entry name" value="Rib_5P_isom_A"/>
    <property type="match status" value="1"/>
</dbReference>
<dbReference type="Pfam" id="PF06026">
    <property type="entry name" value="Rib_5-P_isom_A"/>
    <property type="match status" value="1"/>
</dbReference>
<dbReference type="GO" id="GO:0006014">
    <property type="term" value="P:D-ribose metabolic process"/>
    <property type="evidence" value="ECO:0007669"/>
    <property type="project" value="TreeGrafter"/>
</dbReference>
<evidence type="ECO:0000256" key="1">
    <source>
        <dbReference type="ARBA" id="ARBA00001713"/>
    </source>
</evidence>
<dbReference type="GO" id="GO:0005829">
    <property type="term" value="C:cytosol"/>
    <property type="evidence" value="ECO:0007669"/>
    <property type="project" value="TreeGrafter"/>
</dbReference>
<feature type="binding site" evidence="3">
    <location>
        <begin position="121"/>
        <end position="124"/>
    </location>
    <ligand>
        <name>substrate</name>
    </ligand>
</feature>
<dbReference type="InterPro" id="IPR004788">
    <property type="entry name" value="Ribose5P_isomerase_type_A"/>
</dbReference>
<comment type="similarity">
    <text evidence="3">Belongs to the ribose 5-phosphate isomerase family.</text>
</comment>
<dbReference type="PANTHER" id="PTHR11934">
    <property type="entry name" value="RIBOSE-5-PHOSPHATE ISOMERASE"/>
    <property type="match status" value="1"/>
</dbReference>
<dbReference type="AlphaFoldDB" id="A0A418SCI5"/>
<dbReference type="InterPro" id="IPR037171">
    <property type="entry name" value="NagB/RpiA_transferase-like"/>
</dbReference>
<dbReference type="SUPFAM" id="SSF100950">
    <property type="entry name" value="NagB/RpiA/CoA transferase-like"/>
    <property type="match status" value="1"/>
</dbReference>
<dbReference type="Gene3D" id="3.30.70.260">
    <property type="match status" value="1"/>
</dbReference>
<dbReference type="GO" id="GO:0004751">
    <property type="term" value="F:ribose-5-phosphate isomerase activity"/>
    <property type="evidence" value="ECO:0007669"/>
    <property type="project" value="UniProtKB-UniRule"/>
</dbReference>
<comment type="pathway">
    <text evidence="3">Carbohydrate degradation; pentose phosphate pathway; D-ribose 5-phosphate from D-ribulose 5-phosphate (non-oxidative stage): step 1/1.</text>
</comment>
<keyword evidence="6" id="KW-1185">Reference proteome</keyword>
<dbReference type="FunFam" id="3.40.50.1360:FF:000001">
    <property type="entry name" value="Ribose-5-phosphate isomerase A"/>
    <property type="match status" value="1"/>
</dbReference>
<dbReference type="CDD" id="cd01398">
    <property type="entry name" value="RPI_A"/>
    <property type="match status" value="1"/>
</dbReference>
<evidence type="ECO:0000256" key="2">
    <source>
        <dbReference type="ARBA" id="ARBA00023235"/>
    </source>
</evidence>
<dbReference type="InterPro" id="IPR020672">
    <property type="entry name" value="Ribose5P_isomerase_typA_subgr"/>
</dbReference>